<organism evidence="1 2">
    <name type="scientific">Oceanisphaera marina</name>
    <dbReference type="NCBI Taxonomy" id="2017550"/>
    <lineage>
        <taxon>Bacteria</taxon>
        <taxon>Pseudomonadati</taxon>
        <taxon>Pseudomonadota</taxon>
        <taxon>Gammaproteobacteria</taxon>
        <taxon>Aeromonadales</taxon>
        <taxon>Aeromonadaceae</taxon>
        <taxon>Oceanisphaera</taxon>
    </lineage>
</organism>
<sequence>MSLRRLLFLVRFGPLLIALNLMMACDKREPIEDYIAEVTARPGTAPESLAPRVPYRPLPYQASLQRSPFIPVENGVLVSPDISRAPSSLAADCDQDISTRLWGAVLPALSLRATFIGGHHHAGKASALLQVAGGEALLVTVGQQFELELEQKIKKLNVSAITAQQVTLTKQWMHERGCEQTHTAALQLY</sequence>
<comment type="caution">
    <text evidence="1">The sequence shown here is derived from an EMBL/GenBank/DDBJ whole genome shotgun (WGS) entry which is preliminary data.</text>
</comment>
<name>A0ABQ1ISK7_9GAMM</name>
<dbReference type="PROSITE" id="PS51257">
    <property type="entry name" value="PROKAR_LIPOPROTEIN"/>
    <property type="match status" value="1"/>
</dbReference>
<evidence type="ECO:0000313" key="1">
    <source>
        <dbReference type="EMBL" id="GGB50921.1"/>
    </source>
</evidence>
<dbReference type="RefSeq" id="WP_188630477.1">
    <property type="nucleotide sequence ID" value="NZ_BMKE01000023.1"/>
</dbReference>
<accession>A0ABQ1ISK7</accession>
<evidence type="ECO:0008006" key="3">
    <source>
        <dbReference type="Google" id="ProtNLM"/>
    </source>
</evidence>
<reference evidence="2" key="1">
    <citation type="journal article" date="2019" name="Int. J. Syst. Evol. Microbiol.">
        <title>The Global Catalogue of Microorganisms (GCM) 10K type strain sequencing project: providing services to taxonomists for standard genome sequencing and annotation.</title>
        <authorList>
            <consortium name="The Broad Institute Genomics Platform"/>
            <consortium name="The Broad Institute Genome Sequencing Center for Infectious Disease"/>
            <person name="Wu L."/>
            <person name="Ma J."/>
        </authorList>
    </citation>
    <scope>NUCLEOTIDE SEQUENCE [LARGE SCALE GENOMIC DNA]</scope>
    <source>
        <strain evidence="2">CGMCC 1.15923</strain>
    </source>
</reference>
<dbReference type="EMBL" id="BMKE01000023">
    <property type="protein sequence ID" value="GGB50921.1"/>
    <property type="molecule type" value="Genomic_DNA"/>
</dbReference>
<protein>
    <recommendedName>
        <fullName evidence="3">Pilus assembly protein PilP</fullName>
    </recommendedName>
</protein>
<evidence type="ECO:0000313" key="2">
    <source>
        <dbReference type="Proteomes" id="UP000646152"/>
    </source>
</evidence>
<gene>
    <name evidence="1" type="ORF">GCM10011502_25060</name>
</gene>
<proteinExistence type="predicted"/>
<dbReference type="Proteomes" id="UP000646152">
    <property type="component" value="Unassembled WGS sequence"/>
</dbReference>
<keyword evidence="2" id="KW-1185">Reference proteome</keyword>